<dbReference type="Proteomes" id="UP001056374">
    <property type="component" value="Chromosome"/>
</dbReference>
<dbReference type="EMBL" id="CP099468">
    <property type="protein sequence ID" value="USQ86663.1"/>
    <property type="molecule type" value="Genomic_DNA"/>
</dbReference>
<dbReference type="InterPro" id="IPR000683">
    <property type="entry name" value="Gfo/Idh/MocA-like_OxRdtase_N"/>
</dbReference>
<protein>
    <submittedName>
        <fullName evidence="5">Gfo/Idh/MocA family oxidoreductase</fullName>
    </submittedName>
</protein>
<name>A0ABY4ZCB3_9ACTN</name>
<reference evidence="5" key="1">
    <citation type="submission" date="2022-06" db="EMBL/GenBank/DDBJ databases">
        <title>Complete genome sequence of soil microorganisms Streptomyces sp. Qhu-M197 isolated from Alpine meadows habitats on the Tibetan Plateau.</title>
        <authorList>
            <person name="Zhang B."/>
            <person name="Xiang X."/>
            <person name="Fan J."/>
        </authorList>
    </citation>
    <scope>NUCLEOTIDE SEQUENCE</scope>
    <source>
        <strain evidence="5">Qhu-M197</strain>
    </source>
</reference>
<gene>
    <name evidence="5" type="ORF">NFX46_24945</name>
</gene>
<evidence type="ECO:0000259" key="3">
    <source>
        <dbReference type="Pfam" id="PF01408"/>
    </source>
</evidence>
<evidence type="ECO:0000313" key="5">
    <source>
        <dbReference type="EMBL" id="USQ86663.1"/>
    </source>
</evidence>
<dbReference type="InterPro" id="IPR055170">
    <property type="entry name" value="GFO_IDH_MocA-like_dom"/>
</dbReference>
<dbReference type="RefSeq" id="WP_252552389.1">
    <property type="nucleotide sequence ID" value="NZ_CP099468.1"/>
</dbReference>
<dbReference type="Gene3D" id="3.30.360.10">
    <property type="entry name" value="Dihydrodipicolinate Reductase, domain 2"/>
    <property type="match status" value="1"/>
</dbReference>
<proteinExistence type="inferred from homology"/>
<dbReference type="SUPFAM" id="SSF55347">
    <property type="entry name" value="Glyceraldehyde-3-phosphate dehydrogenase-like, C-terminal domain"/>
    <property type="match status" value="1"/>
</dbReference>
<dbReference type="InterPro" id="IPR036291">
    <property type="entry name" value="NAD(P)-bd_dom_sf"/>
</dbReference>
<evidence type="ECO:0000256" key="1">
    <source>
        <dbReference type="ARBA" id="ARBA00010928"/>
    </source>
</evidence>
<dbReference type="PANTHER" id="PTHR22604:SF105">
    <property type="entry name" value="TRANS-1,2-DIHYDROBENZENE-1,2-DIOL DEHYDROGENASE"/>
    <property type="match status" value="1"/>
</dbReference>
<dbReference type="Pfam" id="PF22725">
    <property type="entry name" value="GFO_IDH_MocA_C3"/>
    <property type="match status" value="1"/>
</dbReference>
<feature type="domain" description="Gfo/Idh/MocA-like oxidoreductase N-terminal" evidence="3">
    <location>
        <begin position="12"/>
        <end position="130"/>
    </location>
</feature>
<sequence>MSAVPEDRGPLRLGLLGCAGFARRRALPSLARLTEITLTAVASRDAGRAKLFAGEFGGEAVAGYEELLARDDLDAVYVPLPAALHAPWTGRALEAGLHVLVEKPAAVTAAEADRLTRAARERGLVVMENFGFVHHAQQQAARSLLDEGAIGELRSLTAEFAFPPLPDTDIRYQPDLGGGALLDAGVYPIRAARLFLGDELEVTGASLREDPGRGVDVAGAALLTGPTGISAHLGFGFVHSYRCGYTLWGSAGRIGLNRAYSAPDDFAPTLTLERDGRVEERRLVPDQQFTTLFRRFAAAVRDQDVVGPAHDLAQQARLVERIAATARRLPL</sequence>
<accession>A0ABY4ZCB3</accession>
<comment type="similarity">
    <text evidence="1">Belongs to the Gfo/Idh/MocA family.</text>
</comment>
<dbReference type="PANTHER" id="PTHR22604">
    <property type="entry name" value="OXIDOREDUCTASES"/>
    <property type="match status" value="1"/>
</dbReference>
<dbReference type="Pfam" id="PF01408">
    <property type="entry name" value="GFO_IDH_MocA"/>
    <property type="match status" value="1"/>
</dbReference>
<organism evidence="5 6">
    <name type="scientific">Streptomyces phaeoluteigriseus</name>
    <dbReference type="NCBI Taxonomy" id="114686"/>
    <lineage>
        <taxon>Bacteria</taxon>
        <taxon>Bacillati</taxon>
        <taxon>Actinomycetota</taxon>
        <taxon>Actinomycetes</taxon>
        <taxon>Kitasatosporales</taxon>
        <taxon>Streptomycetaceae</taxon>
        <taxon>Streptomyces</taxon>
        <taxon>Streptomyces aurantiacus group</taxon>
    </lineage>
</organism>
<dbReference type="InterPro" id="IPR050984">
    <property type="entry name" value="Gfo/Idh/MocA_domain"/>
</dbReference>
<evidence type="ECO:0000256" key="2">
    <source>
        <dbReference type="ARBA" id="ARBA00023002"/>
    </source>
</evidence>
<evidence type="ECO:0000259" key="4">
    <source>
        <dbReference type="Pfam" id="PF22725"/>
    </source>
</evidence>
<dbReference type="SUPFAM" id="SSF51735">
    <property type="entry name" value="NAD(P)-binding Rossmann-fold domains"/>
    <property type="match status" value="1"/>
</dbReference>
<dbReference type="Gene3D" id="3.40.50.720">
    <property type="entry name" value="NAD(P)-binding Rossmann-like Domain"/>
    <property type="match status" value="1"/>
</dbReference>
<evidence type="ECO:0000313" key="6">
    <source>
        <dbReference type="Proteomes" id="UP001056374"/>
    </source>
</evidence>
<feature type="domain" description="GFO/IDH/MocA-like oxidoreductase" evidence="4">
    <location>
        <begin position="139"/>
        <end position="254"/>
    </location>
</feature>
<keyword evidence="6" id="KW-1185">Reference proteome</keyword>
<keyword evidence="2" id="KW-0560">Oxidoreductase</keyword>